<name>A0A964T2K8_9HYPH</name>
<dbReference type="InterPro" id="IPR009003">
    <property type="entry name" value="Peptidase_S1_PA"/>
</dbReference>
<protein>
    <recommendedName>
        <fullName evidence="4">Serine protease</fullName>
    </recommendedName>
</protein>
<accession>A0A964T2K8</accession>
<keyword evidence="1" id="KW-0732">Signal</keyword>
<evidence type="ECO:0008006" key="4">
    <source>
        <dbReference type="Google" id="ProtNLM"/>
    </source>
</evidence>
<feature type="chain" id="PRO_5037190973" description="Serine protease" evidence="1">
    <location>
        <begin position="22"/>
        <end position="349"/>
    </location>
</feature>
<evidence type="ECO:0000313" key="3">
    <source>
        <dbReference type="Proteomes" id="UP000773614"/>
    </source>
</evidence>
<dbReference type="EMBL" id="SPKJ01000010">
    <property type="protein sequence ID" value="MYZ47139.1"/>
    <property type="molecule type" value="Genomic_DNA"/>
</dbReference>
<comment type="caution">
    <text evidence="2">The sequence shown here is derived from an EMBL/GenBank/DDBJ whole genome shotgun (WGS) entry which is preliminary data.</text>
</comment>
<evidence type="ECO:0000256" key="1">
    <source>
        <dbReference type="SAM" id="SignalP"/>
    </source>
</evidence>
<keyword evidence="3" id="KW-1185">Reference proteome</keyword>
<dbReference type="RefSeq" id="WP_161139488.1">
    <property type="nucleotide sequence ID" value="NZ_SPKJ01000010.1"/>
</dbReference>
<proteinExistence type="predicted"/>
<dbReference type="OrthoDB" id="8351560at2"/>
<evidence type="ECO:0000313" key="2">
    <source>
        <dbReference type="EMBL" id="MYZ47139.1"/>
    </source>
</evidence>
<dbReference type="AlphaFoldDB" id="A0A964T2K8"/>
<sequence length="349" mass="37602">MRPIAILALSALLQSAGPTQAETVRVRTERGFGHAWLHVSQDGICRIATPAHVVAKADGTLSDAIVIDRRGFEREALNPVQPDPDVDLAFLDVATTEKDRICTNSRLGLDRLDARLESWREGFLTTSVEGETRTMRVERRAASMDERAGAVFAVVPMRREDRIVQGMSGSAVLDATAEATPLGLLIEAVEEDNLAIALRFDIVKALASHRTRNEAPRRAERAILETAIGATPDPAEGPRNLLRPGALWRVAPVAGRVRVVLRFPEPISFSRIEVERTAAPGASVPDALEISIAPLSGAGAFRSVGFCRADPGSERLACRTPPVTASSLQLTFSGPREAEQFAIGPLTLD</sequence>
<dbReference type="Proteomes" id="UP000773614">
    <property type="component" value="Unassembled WGS sequence"/>
</dbReference>
<feature type="signal peptide" evidence="1">
    <location>
        <begin position="1"/>
        <end position="21"/>
    </location>
</feature>
<dbReference type="SUPFAM" id="SSF50494">
    <property type="entry name" value="Trypsin-like serine proteases"/>
    <property type="match status" value="1"/>
</dbReference>
<gene>
    <name evidence="2" type="ORF">E4O86_05365</name>
</gene>
<reference evidence="2" key="1">
    <citation type="submission" date="2019-03" db="EMBL/GenBank/DDBJ databases">
        <title>Afifella sp. nov., isolated from activated sludge.</title>
        <authorList>
            <person name="Li Q."/>
            <person name="Liu Y."/>
        </authorList>
    </citation>
    <scope>NUCLEOTIDE SEQUENCE</scope>
    <source>
        <strain evidence="2">L72</strain>
    </source>
</reference>
<organism evidence="2 3">
    <name type="scientific">Propylenella binzhouense</name>
    <dbReference type="NCBI Taxonomy" id="2555902"/>
    <lineage>
        <taxon>Bacteria</taxon>
        <taxon>Pseudomonadati</taxon>
        <taxon>Pseudomonadota</taxon>
        <taxon>Alphaproteobacteria</taxon>
        <taxon>Hyphomicrobiales</taxon>
        <taxon>Propylenellaceae</taxon>
        <taxon>Propylenella</taxon>
    </lineage>
</organism>